<name>A0A2C7A845_9PROT</name>
<keyword evidence="2" id="KW-1185">Reference proteome</keyword>
<accession>A0A2C7A845</accession>
<gene>
    <name evidence="1" type="ORF">CR162_12765</name>
</gene>
<proteinExistence type="predicted"/>
<reference evidence="1 2" key="1">
    <citation type="submission" date="2017-10" db="EMBL/GenBank/DDBJ databases">
        <authorList>
            <person name="Banno H."/>
            <person name="Chua N.-H."/>
        </authorList>
    </citation>
    <scope>NUCLEOTIDE SEQUENCE [LARGE SCALE GENOMIC DNA]</scope>
    <source>
        <strain evidence="1 2">YW11</strain>
    </source>
</reference>
<evidence type="ECO:0000313" key="2">
    <source>
        <dbReference type="Proteomes" id="UP000223527"/>
    </source>
</evidence>
<organism evidence="1 2">
    <name type="scientific">Teichococcus rhizosphaerae</name>
    <dbReference type="NCBI Taxonomy" id="1335062"/>
    <lineage>
        <taxon>Bacteria</taxon>
        <taxon>Pseudomonadati</taxon>
        <taxon>Pseudomonadota</taxon>
        <taxon>Alphaproteobacteria</taxon>
        <taxon>Acetobacterales</taxon>
        <taxon>Roseomonadaceae</taxon>
        <taxon>Roseomonas</taxon>
    </lineage>
</organism>
<sequence>MARGSSRVVRMPSFRRQPRPSADFLTSDEALVWRRDHPVLHDLVAGRLVRLPGTKQAELREVPATLAAAVWMVASHLTASRRWVARPKDEFGAVPLGVAAKDCSGLTQLLRLPEAIWPGCTAPTPLWRRSR</sequence>
<dbReference type="AlphaFoldDB" id="A0A2C7A845"/>
<dbReference type="EMBL" id="PDNU01000023">
    <property type="protein sequence ID" value="PHK94550.1"/>
    <property type="molecule type" value="Genomic_DNA"/>
</dbReference>
<protein>
    <submittedName>
        <fullName evidence="1">Uncharacterized protein</fullName>
    </submittedName>
</protein>
<comment type="caution">
    <text evidence="1">The sequence shown here is derived from an EMBL/GenBank/DDBJ whole genome shotgun (WGS) entry which is preliminary data.</text>
</comment>
<evidence type="ECO:0000313" key="1">
    <source>
        <dbReference type="EMBL" id="PHK94550.1"/>
    </source>
</evidence>
<dbReference type="Proteomes" id="UP000223527">
    <property type="component" value="Unassembled WGS sequence"/>
</dbReference>